<sequence length="132" mass="13911">MDCGRADVAVSSEMMEGVEALTGELWLLAPKGGSGTAVRLGKACCLRVPAGGVGDGDLGVVPRVTVVNAECLCVRRGPVSTGEEVPSRVVGRACVDRRRTLDDELGFLRYDDLRLVGSRTESCFASPNPSEE</sequence>
<dbReference type="EMBL" id="JAVRRA010021030">
    <property type="protein sequence ID" value="KAK5156114.1"/>
    <property type="molecule type" value="Genomic_DNA"/>
</dbReference>
<evidence type="ECO:0000313" key="2">
    <source>
        <dbReference type="Proteomes" id="UP001357485"/>
    </source>
</evidence>
<comment type="caution">
    <text evidence="1">The sequence shown here is derived from an EMBL/GenBank/DDBJ whole genome shotgun (WGS) entry which is preliminary data.</text>
</comment>
<protein>
    <submittedName>
        <fullName evidence="1">Uncharacterized protein</fullName>
    </submittedName>
</protein>
<evidence type="ECO:0000313" key="1">
    <source>
        <dbReference type="EMBL" id="KAK5156114.1"/>
    </source>
</evidence>
<proteinExistence type="predicted"/>
<reference evidence="1 2" key="1">
    <citation type="submission" date="2023-08" db="EMBL/GenBank/DDBJ databases">
        <title>Black Yeasts Isolated from many extreme environments.</title>
        <authorList>
            <person name="Coleine C."/>
            <person name="Stajich J.E."/>
            <person name="Selbmann L."/>
        </authorList>
    </citation>
    <scope>NUCLEOTIDE SEQUENCE [LARGE SCALE GENOMIC DNA]</scope>
    <source>
        <strain evidence="1 2">CCFEE 536</strain>
    </source>
</reference>
<organism evidence="1 2">
    <name type="scientific">Cryomyces antarcticus</name>
    <dbReference type="NCBI Taxonomy" id="329879"/>
    <lineage>
        <taxon>Eukaryota</taxon>
        <taxon>Fungi</taxon>
        <taxon>Dikarya</taxon>
        <taxon>Ascomycota</taxon>
        <taxon>Pezizomycotina</taxon>
        <taxon>Dothideomycetes</taxon>
        <taxon>Dothideomycetes incertae sedis</taxon>
        <taxon>Cryomyces</taxon>
    </lineage>
</organism>
<keyword evidence="2" id="KW-1185">Reference proteome</keyword>
<feature type="non-terminal residue" evidence="1">
    <location>
        <position position="132"/>
    </location>
</feature>
<dbReference type="Proteomes" id="UP001357485">
    <property type="component" value="Unassembled WGS sequence"/>
</dbReference>
<accession>A0ABR0LHI4</accession>
<name>A0ABR0LHI4_9PEZI</name>
<gene>
    <name evidence="1" type="ORF">LTR16_012529</name>
</gene>